<dbReference type="GO" id="GO:0000166">
    <property type="term" value="F:nucleotide binding"/>
    <property type="evidence" value="ECO:0007669"/>
    <property type="project" value="InterPro"/>
</dbReference>
<dbReference type="Proteomes" id="UP000232323">
    <property type="component" value="Unassembled WGS sequence"/>
</dbReference>
<accession>A0A250WX87</accession>
<dbReference type="OrthoDB" id="2019646at2759"/>
<dbReference type="GO" id="GO:0008094">
    <property type="term" value="F:ATP-dependent activity, acting on DNA"/>
    <property type="evidence" value="ECO:0007669"/>
    <property type="project" value="TreeGrafter"/>
</dbReference>
<comment type="caution">
    <text evidence="2">The sequence shown here is derived from an EMBL/GenBank/DDBJ whole genome shotgun (WGS) entry which is preliminary data.</text>
</comment>
<protein>
    <recommendedName>
        <fullName evidence="4">DNA recombination and repair protein Rad51-like C-terminal domain-containing protein</fullName>
    </recommendedName>
</protein>
<dbReference type="GO" id="GO:0000150">
    <property type="term" value="F:DNA strand exchange activity"/>
    <property type="evidence" value="ECO:0007669"/>
    <property type="project" value="TreeGrafter"/>
</dbReference>
<dbReference type="InterPro" id="IPR010995">
    <property type="entry name" value="DNA_repair_Rad51/TF_NusA_a-hlx"/>
</dbReference>
<gene>
    <name evidence="2" type="ORF">CEUSTIGMA_g2584.t1</name>
</gene>
<keyword evidence="3" id="KW-1185">Reference proteome</keyword>
<reference evidence="2 3" key="1">
    <citation type="submission" date="2017-08" db="EMBL/GenBank/DDBJ databases">
        <title>Acidophilic green algal genome provides insights into adaptation to an acidic environment.</title>
        <authorList>
            <person name="Hirooka S."/>
            <person name="Hirose Y."/>
            <person name="Kanesaki Y."/>
            <person name="Higuchi S."/>
            <person name="Fujiwara T."/>
            <person name="Onuma R."/>
            <person name="Era A."/>
            <person name="Ohbayashi R."/>
            <person name="Uzuka A."/>
            <person name="Nozaki H."/>
            <person name="Yoshikawa H."/>
            <person name="Miyagishima S.Y."/>
        </authorList>
    </citation>
    <scope>NUCLEOTIDE SEQUENCE [LARGE SCALE GENOMIC DNA]</scope>
    <source>
        <strain evidence="2 3">NIES-2499</strain>
    </source>
</reference>
<evidence type="ECO:0008006" key="4">
    <source>
        <dbReference type="Google" id="ProtNLM"/>
    </source>
</evidence>
<organism evidence="2 3">
    <name type="scientific">Chlamydomonas eustigma</name>
    <dbReference type="NCBI Taxonomy" id="1157962"/>
    <lineage>
        <taxon>Eukaryota</taxon>
        <taxon>Viridiplantae</taxon>
        <taxon>Chlorophyta</taxon>
        <taxon>core chlorophytes</taxon>
        <taxon>Chlorophyceae</taxon>
        <taxon>CS clade</taxon>
        <taxon>Chlamydomonadales</taxon>
        <taxon>Chlamydomonadaceae</taxon>
        <taxon>Chlamydomonas</taxon>
    </lineage>
</organism>
<dbReference type="STRING" id="1157962.A0A250WX87"/>
<dbReference type="GO" id="GO:0042148">
    <property type="term" value="P:DNA strand invasion"/>
    <property type="evidence" value="ECO:0007669"/>
    <property type="project" value="TreeGrafter"/>
</dbReference>
<evidence type="ECO:0000313" key="2">
    <source>
        <dbReference type="EMBL" id="GAX75140.1"/>
    </source>
</evidence>
<dbReference type="GO" id="GO:0000730">
    <property type="term" value="P:DNA recombinase assembly"/>
    <property type="evidence" value="ECO:0007669"/>
    <property type="project" value="TreeGrafter"/>
</dbReference>
<dbReference type="GO" id="GO:0006312">
    <property type="term" value="P:mitotic recombination"/>
    <property type="evidence" value="ECO:0007669"/>
    <property type="project" value="TreeGrafter"/>
</dbReference>
<dbReference type="GO" id="GO:0003697">
    <property type="term" value="F:single-stranded DNA binding"/>
    <property type="evidence" value="ECO:0007669"/>
    <property type="project" value="TreeGrafter"/>
</dbReference>
<evidence type="ECO:0000256" key="1">
    <source>
        <dbReference type="ARBA" id="ARBA00023125"/>
    </source>
</evidence>
<dbReference type="GO" id="GO:0007131">
    <property type="term" value="P:reciprocal meiotic recombination"/>
    <property type="evidence" value="ECO:0007669"/>
    <property type="project" value="TreeGrafter"/>
</dbReference>
<sequence>MDAALEAHLIADAGDEVVEDFIEIDRLQQVGIAAADIKKCKEAGFYTVKGLAMSTRKTLTNVKGLSENKVEKMLEGARKLDASAGWMTGGAVKAQV</sequence>
<dbReference type="PANTHER" id="PTHR22942:SF30">
    <property type="entry name" value="MEIOTIC RECOMBINATION PROTEIN DMC1_LIM15 HOMOLOG"/>
    <property type="match status" value="1"/>
</dbReference>
<dbReference type="Pfam" id="PF14520">
    <property type="entry name" value="HHH_5"/>
    <property type="match status" value="1"/>
</dbReference>
<dbReference type="GO" id="GO:0000794">
    <property type="term" value="C:condensed nuclear chromosome"/>
    <property type="evidence" value="ECO:0007669"/>
    <property type="project" value="TreeGrafter"/>
</dbReference>
<evidence type="ECO:0000313" key="3">
    <source>
        <dbReference type="Proteomes" id="UP000232323"/>
    </source>
</evidence>
<dbReference type="SUPFAM" id="SSF47794">
    <property type="entry name" value="Rad51 N-terminal domain-like"/>
    <property type="match status" value="1"/>
</dbReference>
<name>A0A250WX87_9CHLO</name>
<dbReference type="EMBL" id="BEGY01000010">
    <property type="protein sequence ID" value="GAX75140.1"/>
    <property type="molecule type" value="Genomic_DNA"/>
</dbReference>
<dbReference type="AlphaFoldDB" id="A0A250WX87"/>
<keyword evidence="1" id="KW-0238">DNA-binding</keyword>
<dbReference type="GO" id="GO:0003690">
    <property type="term" value="F:double-stranded DNA binding"/>
    <property type="evidence" value="ECO:0007669"/>
    <property type="project" value="TreeGrafter"/>
</dbReference>
<proteinExistence type="predicted"/>
<dbReference type="GO" id="GO:0070192">
    <property type="term" value="P:chromosome organization involved in meiotic cell cycle"/>
    <property type="evidence" value="ECO:0007669"/>
    <property type="project" value="TreeGrafter"/>
</dbReference>
<dbReference type="Gene3D" id="1.10.150.20">
    <property type="entry name" value="5' to 3' exonuclease, C-terminal subdomain"/>
    <property type="match status" value="1"/>
</dbReference>
<dbReference type="PANTHER" id="PTHR22942">
    <property type="entry name" value="RECA/RAD51/RADA DNA STRAND-PAIRING FAMILY MEMBER"/>
    <property type="match status" value="1"/>
</dbReference>